<evidence type="ECO:0000256" key="1">
    <source>
        <dbReference type="SAM" id="MobiDB-lite"/>
    </source>
</evidence>
<reference evidence="2" key="1">
    <citation type="submission" date="2012-01" db="EMBL/GenBank/DDBJ databases">
        <title>Phylogeny of Nepomorpha.</title>
        <authorList>
            <person name="Li M."/>
            <person name="Wang J."/>
            <person name="Liu H."/>
            <person name="Bu W."/>
        </authorList>
    </citation>
    <scope>NUCLEOTIDE SEQUENCE</scope>
</reference>
<feature type="compositionally biased region" description="Polar residues" evidence="1">
    <location>
        <begin position="108"/>
        <end position="147"/>
    </location>
</feature>
<feature type="non-terminal residue" evidence="2">
    <location>
        <position position="1"/>
    </location>
</feature>
<dbReference type="EMBL" id="JQ409428">
    <property type="protein sequence ID" value="AFW04364.1"/>
    <property type="molecule type" value="Genomic_DNA"/>
</dbReference>
<dbReference type="AlphaFoldDB" id="K7THF2"/>
<feature type="non-terminal residue" evidence="2">
    <location>
        <position position="147"/>
    </location>
</feature>
<organism evidence="2">
    <name type="scientific">Helotrephes sp. 1 ML-2012</name>
    <dbReference type="NCBI Taxonomy" id="1250273"/>
    <lineage>
        <taxon>Eukaryota</taxon>
        <taxon>Metazoa</taxon>
        <taxon>Ecdysozoa</taxon>
        <taxon>Arthropoda</taxon>
        <taxon>Hexapoda</taxon>
        <taxon>Insecta</taxon>
        <taxon>Pterygota</taxon>
        <taxon>Neoptera</taxon>
        <taxon>Paraneoptera</taxon>
        <taxon>Hemiptera</taxon>
        <taxon>Heteroptera</taxon>
        <taxon>Panheteroptera</taxon>
        <taxon>Nepomorpha</taxon>
        <taxon>Helotrephidae</taxon>
        <taxon>Helotrephinae</taxon>
        <taxon>Helotrephes</taxon>
    </lineage>
</organism>
<proteinExistence type="predicted"/>
<accession>K7THF2</accession>
<gene>
    <name evidence="2" type="primary">Ubx</name>
</gene>
<name>K7THF2_9HEMI</name>
<feature type="region of interest" description="Disordered" evidence="1">
    <location>
        <begin position="84"/>
        <end position="147"/>
    </location>
</feature>
<sequence>QHHHHSLSRPPQDSPYDASVAAACKLYSASAAENQTSVGYTAAAAAAAAAGGKPDCSKTESGHQNGHAAVVAAAATAKDVWGGAAGAVRPSACTPDSRYGGLEPASSPGRSSVASLASTPAASSWNQCSINTGSTQPPVATQLHQQP</sequence>
<evidence type="ECO:0000313" key="2">
    <source>
        <dbReference type="EMBL" id="AFW04364.1"/>
    </source>
</evidence>
<protein>
    <submittedName>
        <fullName evidence="2">Ultrabithorax</fullName>
    </submittedName>
</protein>